<protein>
    <recommendedName>
        <fullName evidence="7">Ubiquitin carboxyl-terminal hydrolase</fullName>
        <ecNumber evidence="7">3.4.19.12</ecNumber>
    </recommendedName>
</protein>
<dbReference type="EMBL" id="CAJPEX010003163">
    <property type="protein sequence ID" value="CAG0921929.1"/>
    <property type="molecule type" value="Genomic_DNA"/>
</dbReference>
<dbReference type="SUPFAM" id="SSF143791">
    <property type="entry name" value="DUSP-like"/>
    <property type="match status" value="1"/>
</dbReference>
<dbReference type="AlphaFoldDB" id="A0A7R9BWY6"/>
<evidence type="ECO:0000256" key="6">
    <source>
        <dbReference type="ARBA" id="ARBA00022807"/>
    </source>
</evidence>
<evidence type="ECO:0000256" key="5">
    <source>
        <dbReference type="ARBA" id="ARBA00022801"/>
    </source>
</evidence>
<dbReference type="PANTHER" id="PTHR21646:SF24">
    <property type="entry name" value="UBIQUITIN CARBOXYL-TERMINAL HYDROLASE"/>
    <property type="match status" value="1"/>
</dbReference>
<evidence type="ECO:0000259" key="8">
    <source>
        <dbReference type="PROSITE" id="PS50235"/>
    </source>
</evidence>
<evidence type="ECO:0000313" key="11">
    <source>
        <dbReference type="Proteomes" id="UP000678499"/>
    </source>
</evidence>
<dbReference type="InterPro" id="IPR006615">
    <property type="entry name" value="Pept_C19_DUSP"/>
</dbReference>
<dbReference type="PROSITE" id="PS00972">
    <property type="entry name" value="USP_1"/>
    <property type="match status" value="1"/>
</dbReference>
<evidence type="ECO:0000256" key="4">
    <source>
        <dbReference type="ARBA" id="ARBA00022786"/>
    </source>
</evidence>
<keyword evidence="6 7" id="KW-0788">Thiol protease</keyword>
<dbReference type="GO" id="GO:0006508">
    <property type="term" value="P:proteolysis"/>
    <property type="evidence" value="ECO:0007669"/>
    <property type="project" value="UniProtKB-KW"/>
</dbReference>
<dbReference type="EC" id="3.4.19.12" evidence="7"/>
<evidence type="ECO:0000256" key="2">
    <source>
        <dbReference type="ARBA" id="ARBA00009085"/>
    </source>
</evidence>
<evidence type="ECO:0000313" key="10">
    <source>
        <dbReference type="EMBL" id="CAD7281777.1"/>
    </source>
</evidence>
<reference evidence="10" key="1">
    <citation type="submission" date="2020-11" db="EMBL/GenBank/DDBJ databases">
        <authorList>
            <person name="Tran Van P."/>
        </authorList>
    </citation>
    <scope>NUCLEOTIDE SEQUENCE</scope>
</reference>
<gene>
    <name evidence="10" type="ORF">NMOB1V02_LOCUS9413</name>
</gene>
<name>A0A7R9BWY6_9CRUS</name>
<dbReference type="SUPFAM" id="SSF54001">
    <property type="entry name" value="Cysteine proteinases"/>
    <property type="match status" value="1"/>
</dbReference>
<dbReference type="InterPro" id="IPR050185">
    <property type="entry name" value="Ub_carboxyl-term_hydrolase"/>
</dbReference>
<dbReference type="InterPro" id="IPR001394">
    <property type="entry name" value="Peptidase_C19_UCH"/>
</dbReference>
<keyword evidence="3 7" id="KW-0645">Protease</keyword>
<dbReference type="OrthoDB" id="265776at2759"/>
<dbReference type="InterPro" id="IPR035927">
    <property type="entry name" value="DUSP-like_sf"/>
</dbReference>
<feature type="domain" description="USP" evidence="8">
    <location>
        <begin position="235"/>
        <end position="777"/>
    </location>
</feature>
<dbReference type="PROSITE" id="PS51283">
    <property type="entry name" value="DUSP"/>
    <property type="match status" value="1"/>
</dbReference>
<proteinExistence type="inferred from homology"/>
<dbReference type="InterPro" id="IPR018200">
    <property type="entry name" value="USP_CS"/>
</dbReference>
<dbReference type="Gene3D" id="3.90.70.10">
    <property type="entry name" value="Cysteine proteinases"/>
    <property type="match status" value="2"/>
</dbReference>
<dbReference type="GO" id="GO:0004843">
    <property type="term" value="F:cysteine-type deubiquitinase activity"/>
    <property type="evidence" value="ECO:0007669"/>
    <property type="project" value="UniProtKB-UniRule"/>
</dbReference>
<dbReference type="Pfam" id="PF00443">
    <property type="entry name" value="UCH"/>
    <property type="match status" value="1"/>
</dbReference>
<evidence type="ECO:0000256" key="7">
    <source>
        <dbReference type="RuleBase" id="RU366025"/>
    </source>
</evidence>
<dbReference type="PROSITE" id="PS00973">
    <property type="entry name" value="USP_2"/>
    <property type="match status" value="1"/>
</dbReference>
<accession>A0A7R9BWY6</accession>
<keyword evidence="5 7" id="KW-0378">Hydrolase</keyword>
<keyword evidence="11" id="KW-1185">Reference proteome</keyword>
<dbReference type="Gene3D" id="3.30.2230.10">
    <property type="entry name" value="DUSP-like"/>
    <property type="match status" value="1"/>
</dbReference>
<dbReference type="Proteomes" id="UP000678499">
    <property type="component" value="Unassembled WGS sequence"/>
</dbReference>
<dbReference type="InterPro" id="IPR038765">
    <property type="entry name" value="Papain-like_cys_pep_sf"/>
</dbReference>
<sequence length="797" mass="90060">MTMLDSEAPQIDARKIMASMDAPLVVGETWFLVAMDWFQKFKAYSGLSSATVLGDSHPGPISNRSLMAANGRLKPCLVDQDDYVLVPERTWHALVAAFGVDKTYGELPRQVIETGDSRTTRVEVYKLHLKLCHNTTENGQEAECSVVETVSGLRRELQNRFGVSATEDARVWLHTADPREFKALTNWSSPLESAEVNDGDTIILEVKKNGSWPLQRLLEHTKDSRNRHRSQPGICGLQNLGNTCFMNSVLQCMSNTPPVTAYFLSEKHLEELNRNNPLGTQGALAVSYGDLLKVIWSGDNSSVSPRNFKMQVSRFAPQFSGCLQHDAHELLIFLLDGLHEDLNRIRSKPYIELREADGRSDDVVAREAWDNYLKRNDSIMVQIFHGLLKSTVVCPECGKVSVTFDPNPPYALPLPFQRERTITVLLVPKEGAASPVEYRLSVSRDALLKDVIDVLASGKVHVEAARFALVSVGSFSRILKPTDRLSDLPDREKLHIYEVDKDLFSVAVKCRRKSTKTMTSFGVPFFVCVPKRTTTAEVVEALVRKMERIYKPSDQMDTGESDFSLSLSTGHGKNVQELTDNEPVEFLEGEDYELWLNWKEEALVRRVLNEAAFTEYTQRQSILYSPKKPIGLKDCFRLFTTTETLRGDNAWYCPKCKVHQEATKKIDIWSLPDILIVQLKRFSYTRHSRDKIEAFVDYPTRSLDLSEFVIAPRHPDPVYDLIGVSNHYGGLGGGHYTSYCRNKDDGHWYHFDDSSVSRVSESDVVSKSGYVLFYQRRGSRVAVRYPSVSMGDDAGEW</sequence>
<keyword evidence="4 7" id="KW-0833">Ubl conjugation pathway</keyword>
<evidence type="ECO:0000259" key="9">
    <source>
        <dbReference type="PROSITE" id="PS51283"/>
    </source>
</evidence>
<evidence type="ECO:0000256" key="3">
    <source>
        <dbReference type="ARBA" id="ARBA00022670"/>
    </source>
</evidence>
<dbReference type="SMART" id="SM00695">
    <property type="entry name" value="DUSP"/>
    <property type="match status" value="1"/>
</dbReference>
<dbReference type="GO" id="GO:0016579">
    <property type="term" value="P:protein deubiquitination"/>
    <property type="evidence" value="ECO:0007669"/>
    <property type="project" value="InterPro"/>
</dbReference>
<dbReference type="PROSITE" id="PS50235">
    <property type="entry name" value="USP_3"/>
    <property type="match status" value="1"/>
</dbReference>
<dbReference type="PANTHER" id="PTHR21646">
    <property type="entry name" value="UBIQUITIN CARBOXYL-TERMINAL HYDROLASE"/>
    <property type="match status" value="1"/>
</dbReference>
<organism evidence="10">
    <name type="scientific">Notodromas monacha</name>
    <dbReference type="NCBI Taxonomy" id="399045"/>
    <lineage>
        <taxon>Eukaryota</taxon>
        <taxon>Metazoa</taxon>
        <taxon>Ecdysozoa</taxon>
        <taxon>Arthropoda</taxon>
        <taxon>Crustacea</taxon>
        <taxon>Oligostraca</taxon>
        <taxon>Ostracoda</taxon>
        <taxon>Podocopa</taxon>
        <taxon>Podocopida</taxon>
        <taxon>Cypridocopina</taxon>
        <taxon>Cypridoidea</taxon>
        <taxon>Cyprididae</taxon>
        <taxon>Notodromas</taxon>
    </lineage>
</organism>
<dbReference type="CDD" id="cd02674">
    <property type="entry name" value="Peptidase_C19R"/>
    <property type="match status" value="1"/>
</dbReference>
<dbReference type="EMBL" id="OA885200">
    <property type="protein sequence ID" value="CAD7281777.1"/>
    <property type="molecule type" value="Genomic_DNA"/>
</dbReference>
<dbReference type="Pfam" id="PF06337">
    <property type="entry name" value="DUSP"/>
    <property type="match status" value="1"/>
</dbReference>
<dbReference type="InterPro" id="IPR028135">
    <property type="entry name" value="Ub_USP-typ"/>
</dbReference>
<dbReference type="Pfam" id="PF14836">
    <property type="entry name" value="Ubiquitin_3"/>
    <property type="match status" value="1"/>
</dbReference>
<feature type="domain" description="DUSP" evidence="9">
    <location>
        <begin position="4"/>
        <end position="112"/>
    </location>
</feature>
<dbReference type="InterPro" id="IPR028889">
    <property type="entry name" value="USP"/>
</dbReference>
<dbReference type="Gene3D" id="3.10.20.90">
    <property type="entry name" value="Phosphatidylinositol 3-kinase Catalytic Subunit, Chain A, domain 1"/>
    <property type="match status" value="1"/>
</dbReference>
<comment type="similarity">
    <text evidence="2 7">Belongs to the peptidase C19 family.</text>
</comment>
<comment type="catalytic activity">
    <reaction evidence="1 7">
        <text>Thiol-dependent hydrolysis of ester, thioester, amide, peptide and isopeptide bonds formed by the C-terminal Gly of ubiquitin (a 76-residue protein attached to proteins as an intracellular targeting signal).</text>
        <dbReference type="EC" id="3.4.19.12"/>
    </reaction>
</comment>
<evidence type="ECO:0000256" key="1">
    <source>
        <dbReference type="ARBA" id="ARBA00000707"/>
    </source>
</evidence>